<dbReference type="AlphaFoldDB" id="A0AAN6Q8I3"/>
<evidence type="ECO:0000256" key="12">
    <source>
        <dbReference type="RuleBase" id="RU003651"/>
    </source>
</evidence>
<evidence type="ECO:0000256" key="2">
    <source>
        <dbReference type="ARBA" id="ARBA00007448"/>
    </source>
</evidence>
<evidence type="ECO:0000256" key="1">
    <source>
        <dbReference type="ARBA" id="ARBA00004434"/>
    </source>
</evidence>
<reference evidence="16" key="2">
    <citation type="submission" date="2023-05" db="EMBL/GenBank/DDBJ databases">
        <authorList>
            <consortium name="Lawrence Berkeley National Laboratory"/>
            <person name="Steindorff A."/>
            <person name="Hensen N."/>
            <person name="Bonometti L."/>
            <person name="Westerberg I."/>
            <person name="Brannstrom I.O."/>
            <person name="Guillou S."/>
            <person name="Cros-Aarteil S."/>
            <person name="Calhoun S."/>
            <person name="Haridas S."/>
            <person name="Kuo A."/>
            <person name="Mondo S."/>
            <person name="Pangilinan J."/>
            <person name="Riley R."/>
            <person name="Labutti K."/>
            <person name="Andreopoulos B."/>
            <person name="Lipzen A."/>
            <person name="Chen C."/>
            <person name="Yanf M."/>
            <person name="Daum C."/>
            <person name="Ng V."/>
            <person name="Clum A."/>
            <person name="Ohm R."/>
            <person name="Martin F."/>
            <person name="Silar P."/>
            <person name="Natvig D."/>
            <person name="Lalanne C."/>
            <person name="Gautier V."/>
            <person name="Ament-Velasquez S.L."/>
            <person name="Kruys A."/>
            <person name="Hutchinson M.I."/>
            <person name="Powell A.J."/>
            <person name="Barry K."/>
            <person name="Miller A.N."/>
            <person name="Grigoriev I.V."/>
            <person name="Debuchy R."/>
            <person name="Gladieux P."/>
            <person name="Thoren M.H."/>
            <person name="Johannesson H."/>
        </authorList>
    </citation>
    <scope>NUCLEOTIDE SEQUENCE</scope>
    <source>
        <strain evidence="16">CBS 757.83</strain>
    </source>
</reference>
<evidence type="ECO:0000313" key="17">
    <source>
        <dbReference type="Proteomes" id="UP001305647"/>
    </source>
</evidence>
<keyword evidence="6" id="KW-0378">Hydrolase</keyword>
<evidence type="ECO:0000256" key="9">
    <source>
        <dbReference type="ARBA" id="ARBA00023128"/>
    </source>
</evidence>
<evidence type="ECO:0000256" key="4">
    <source>
        <dbReference type="ARBA" id="ARBA00022741"/>
    </source>
</evidence>
<keyword evidence="8" id="KW-1133">Transmembrane helix</keyword>
<comment type="caution">
    <text evidence="16">The sequence shown here is derived from an EMBL/GenBank/DDBJ whole genome shotgun (WGS) entry which is preliminary data.</text>
</comment>
<evidence type="ECO:0000256" key="6">
    <source>
        <dbReference type="ARBA" id="ARBA00022801"/>
    </source>
</evidence>
<feature type="domain" description="AAA+ ATPase" evidence="14">
    <location>
        <begin position="320"/>
        <end position="510"/>
    </location>
</feature>
<dbReference type="Pfam" id="PF25426">
    <property type="entry name" value="AAA_lid_BCS1"/>
    <property type="match status" value="1"/>
</dbReference>
<evidence type="ECO:0000256" key="7">
    <source>
        <dbReference type="ARBA" id="ARBA00022840"/>
    </source>
</evidence>
<evidence type="ECO:0000259" key="15">
    <source>
        <dbReference type="SMART" id="SM01024"/>
    </source>
</evidence>
<dbReference type="SMART" id="SM00382">
    <property type="entry name" value="AAA"/>
    <property type="match status" value="1"/>
</dbReference>
<evidence type="ECO:0008006" key="18">
    <source>
        <dbReference type="Google" id="ProtNLM"/>
    </source>
</evidence>
<feature type="region of interest" description="Disordered" evidence="13">
    <location>
        <begin position="538"/>
        <end position="558"/>
    </location>
</feature>
<name>A0AAN6Q8I3_9PEZI</name>
<reference evidence="16" key="1">
    <citation type="journal article" date="2023" name="Mol. Phylogenet. Evol.">
        <title>Genome-scale phylogeny and comparative genomics of the fungal order Sordariales.</title>
        <authorList>
            <person name="Hensen N."/>
            <person name="Bonometti L."/>
            <person name="Westerberg I."/>
            <person name="Brannstrom I.O."/>
            <person name="Guillou S."/>
            <person name="Cros-Aarteil S."/>
            <person name="Calhoun S."/>
            <person name="Haridas S."/>
            <person name="Kuo A."/>
            <person name="Mondo S."/>
            <person name="Pangilinan J."/>
            <person name="Riley R."/>
            <person name="LaButti K."/>
            <person name="Andreopoulos B."/>
            <person name="Lipzen A."/>
            <person name="Chen C."/>
            <person name="Yan M."/>
            <person name="Daum C."/>
            <person name="Ng V."/>
            <person name="Clum A."/>
            <person name="Steindorff A."/>
            <person name="Ohm R.A."/>
            <person name="Martin F."/>
            <person name="Silar P."/>
            <person name="Natvig D.O."/>
            <person name="Lalanne C."/>
            <person name="Gautier V."/>
            <person name="Ament-Velasquez S.L."/>
            <person name="Kruys A."/>
            <person name="Hutchinson M.I."/>
            <person name="Powell A.J."/>
            <person name="Barry K."/>
            <person name="Miller A.N."/>
            <person name="Grigoriev I.V."/>
            <person name="Debuchy R."/>
            <person name="Gladieux P."/>
            <person name="Hiltunen Thoren M."/>
            <person name="Johannesson H."/>
        </authorList>
    </citation>
    <scope>NUCLEOTIDE SEQUENCE</scope>
    <source>
        <strain evidence="16">CBS 757.83</strain>
    </source>
</reference>
<dbReference type="SMART" id="SM01024">
    <property type="entry name" value="BCS1_N"/>
    <property type="match status" value="1"/>
</dbReference>
<dbReference type="GO" id="GO:0005524">
    <property type="term" value="F:ATP binding"/>
    <property type="evidence" value="ECO:0007669"/>
    <property type="project" value="UniProtKB-KW"/>
</dbReference>
<dbReference type="InterPro" id="IPR003593">
    <property type="entry name" value="AAA+_ATPase"/>
</dbReference>
<evidence type="ECO:0000313" key="16">
    <source>
        <dbReference type="EMBL" id="KAK4104886.1"/>
    </source>
</evidence>
<dbReference type="EMBL" id="MU863626">
    <property type="protein sequence ID" value="KAK4104886.1"/>
    <property type="molecule type" value="Genomic_DNA"/>
</dbReference>
<dbReference type="InterPro" id="IPR027417">
    <property type="entry name" value="P-loop_NTPase"/>
</dbReference>
<comment type="similarity">
    <text evidence="2">Belongs to the AAA ATPase family. BCS1 subfamily.</text>
</comment>
<accession>A0AAN6Q8I3</accession>
<dbReference type="Proteomes" id="UP001305647">
    <property type="component" value="Unassembled WGS sequence"/>
</dbReference>
<dbReference type="Gene3D" id="3.40.50.300">
    <property type="entry name" value="P-loop containing nucleotide triphosphate hydrolases"/>
    <property type="match status" value="1"/>
</dbReference>
<dbReference type="PROSITE" id="PS00674">
    <property type="entry name" value="AAA"/>
    <property type="match status" value="1"/>
</dbReference>
<proteinExistence type="inferred from homology"/>
<organism evidence="16 17">
    <name type="scientific">Parathielavia hyrcaniae</name>
    <dbReference type="NCBI Taxonomy" id="113614"/>
    <lineage>
        <taxon>Eukaryota</taxon>
        <taxon>Fungi</taxon>
        <taxon>Dikarya</taxon>
        <taxon>Ascomycota</taxon>
        <taxon>Pezizomycotina</taxon>
        <taxon>Sordariomycetes</taxon>
        <taxon>Sordariomycetidae</taxon>
        <taxon>Sordariales</taxon>
        <taxon>Chaetomiaceae</taxon>
        <taxon>Parathielavia</taxon>
    </lineage>
</organism>
<evidence type="ECO:0000256" key="3">
    <source>
        <dbReference type="ARBA" id="ARBA00022692"/>
    </source>
</evidence>
<feature type="region of interest" description="Disordered" evidence="13">
    <location>
        <begin position="387"/>
        <end position="440"/>
    </location>
</feature>
<evidence type="ECO:0000256" key="5">
    <source>
        <dbReference type="ARBA" id="ARBA00022792"/>
    </source>
</evidence>
<dbReference type="Pfam" id="PF00004">
    <property type="entry name" value="AAA"/>
    <property type="match status" value="2"/>
</dbReference>
<sequence>MNFNSLLRGALPTFVANADHASNISAENGLPDGLLDTLSPLLGMGFQLNPLMRLFMILYNLVGSHLGIDPTYIITSVGFLWAVNKVWDQLYATFYGLARQYFMANIEVSNSDDIYYHLMKWLAAQPKMVDSRSLTAETASKGAWEEEDESELQTARVSPDGSGIFLNFSNQEAQAAPRFTPAMGVHDFWFRGRYFKLHRKQESLFDPSAGANGMPQYKDKETLVLSCFGRSPEPIKQLLQHAKGQYYLDHQAKTIVRRPSPQAMRRYGQRHSWQQVANRPVRPMQTVVLDDEQKIRILSDMNEYLHPATPRWYANRGIPLRRGYLFHGPPGTGKTSLSFALAGVFGLDIYVISLLDPTLTEEDLLALFTSLPRRCVVLLEDIDTAGLKRSDDPEAPPTSSSSDDDDEKSTKEQEKADGKDKDKKPSKKTRHKSKKKWNVSDLARELKRHGNIDSIEKKGISLSGLLNAIDGVASHEGRVLIMTTNKPETLDEALIRPGRVDLQVTFTNATQQQARELFIRMYEPDSSCRAALSSPLAPPLTPFSEPPPTPFSLSSDKDGNLTDVSGATEIGDDDASAIVVATITTTKKPAPLKLTATTLYNSNSSSSSSIIAADRDNEKAEDKLRPAELSHVATQFAAKIPPGQFSPAELQGFLLKRKKTPRRALGEVEGWVAGMMALKASRTRVLAVQ</sequence>
<dbReference type="InterPro" id="IPR003959">
    <property type="entry name" value="ATPase_AAA_core"/>
</dbReference>
<dbReference type="Pfam" id="PF08740">
    <property type="entry name" value="BCS1_N"/>
    <property type="match status" value="1"/>
</dbReference>
<evidence type="ECO:0000256" key="10">
    <source>
        <dbReference type="ARBA" id="ARBA00023136"/>
    </source>
</evidence>
<keyword evidence="4 12" id="KW-0547">Nucleotide-binding</keyword>
<protein>
    <recommendedName>
        <fullName evidence="18">Mitochondrial chaperone BCS1</fullName>
    </recommendedName>
</protein>
<comment type="catalytic activity">
    <reaction evidence="11">
        <text>ATP + H2O = ADP + phosphate + H(+)</text>
        <dbReference type="Rhea" id="RHEA:13065"/>
        <dbReference type="ChEBI" id="CHEBI:15377"/>
        <dbReference type="ChEBI" id="CHEBI:15378"/>
        <dbReference type="ChEBI" id="CHEBI:30616"/>
        <dbReference type="ChEBI" id="CHEBI:43474"/>
        <dbReference type="ChEBI" id="CHEBI:456216"/>
    </reaction>
    <physiologicalReaction direction="left-to-right" evidence="11">
        <dbReference type="Rhea" id="RHEA:13066"/>
    </physiologicalReaction>
</comment>
<keyword evidence="3" id="KW-0812">Transmembrane</keyword>
<keyword evidence="7 12" id="KW-0067">ATP-binding</keyword>
<evidence type="ECO:0000256" key="11">
    <source>
        <dbReference type="ARBA" id="ARBA00048778"/>
    </source>
</evidence>
<evidence type="ECO:0000256" key="8">
    <source>
        <dbReference type="ARBA" id="ARBA00022989"/>
    </source>
</evidence>
<dbReference type="InterPro" id="IPR014851">
    <property type="entry name" value="BCS1_N"/>
</dbReference>
<dbReference type="PANTHER" id="PTHR23070">
    <property type="entry name" value="BCS1 AAA-TYPE ATPASE"/>
    <property type="match status" value="1"/>
</dbReference>
<dbReference type="InterPro" id="IPR057495">
    <property type="entry name" value="AAA_lid_BCS1"/>
</dbReference>
<feature type="compositionally biased region" description="Pro residues" evidence="13">
    <location>
        <begin position="538"/>
        <end position="550"/>
    </location>
</feature>
<feature type="compositionally biased region" description="Basic and acidic residues" evidence="13">
    <location>
        <begin position="408"/>
        <end position="423"/>
    </location>
</feature>
<keyword evidence="9" id="KW-0496">Mitochondrion</keyword>
<keyword evidence="5" id="KW-0999">Mitochondrion inner membrane</keyword>
<dbReference type="SUPFAM" id="SSF52540">
    <property type="entry name" value="P-loop containing nucleoside triphosphate hydrolases"/>
    <property type="match status" value="1"/>
</dbReference>
<evidence type="ECO:0000259" key="14">
    <source>
        <dbReference type="SMART" id="SM00382"/>
    </source>
</evidence>
<dbReference type="GO" id="GO:0005743">
    <property type="term" value="C:mitochondrial inner membrane"/>
    <property type="evidence" value="ECO:0007669"/>
    <property type="project" value="UniProtKB-SubCell"/>
</dbReference>
<keyword evidence="10" id="KW-0472">Membrane</keyword>
<dbReference type="InterPro" id="IPR050747">
    <property type="entry name" value="Mitochondrial_chaperone_BCS1"/>
</dbReference>
<dbReference type="InterPro" id="IPR003960">
    <property type="entry name" value="ATPase_AAA_CS"/>
</dbReference>
<gene>
    <name evidence="16" type="ORF">N658DRAFT_419409</name>
</gene>
<feature type="compositionally biased region" description="Basic residues" evidence="13">
    <location>
        <begin position="424"/>
        <end position="437"/>
    </location>
</feature>
<comment type="subcellular location">
    <subcellularLocation>
        <location evidence="1">Mitochondrion inner membrane</location>
        <topology evidence="1">Single-pass membrane protein</topology>
    </subcellularLocation>
</comment>
<dbReference type="GO" id="GO:0016887">
    <property type="term" value="F:ATP hydrolysis activity"/>
    <property type="evidence" value="ECO:0007669"/>
    <property type="project" value="InterPro"/>
</dbReference>
<keyword evidence="17" id="KW-1185">Reference proteome</keyword>
<evidence type="ECO:0000256" key="13">
    <source>
        <dbReference type="SAM" id="MobiDB-lite"/>
    </source>
</evidence>
<feature type="domain" description="BCS1 N-terminal" evidence="15">
    <location>
        <begin position="75"/>
        <end position="287"/>
    </location>
</feature>